<dbReference type="AlphaFoldDB" id="A0A022Q030"/>
<evidence type="ECO:0000313" key="1">
    <source>
        <dbReference type="EMBL" id="EYU21109.1"/>
    </source>
</evidence>
<dbReference type="Proteomes" id="UP000030748">
    <property type="component" value="Unassembled WGS sequence"/>
</dbReference>
<dbReference type="STRING" id="4155.A0A022Q030"/>
<proteinExistence type="predicted"/>
<accession>A0A022Q030</accession>
<reference evidence="1 2" key="1">
    <citation type="journal article" date="2013" name="Proc. Natl. Acad. Sci. U.S.A.">
        <title>Fine-scale variation in meiotic recombination in Mimulus inferred from population shotgun sequencing.</title>
        <authorList>
            <person name="Hellsten U."/>
            <person name="Wright K.M."/>
            <person name="Jenkins J."/>
            <person name="Shu S."/>
            <person name="Yuan Y."/>
            <person name="Wessler S.R."/>
            <person name="Schmutz J."/>
            <person name="Willis J.H."/>
            <person name="Rokhsar D.S."/>
        </authorList>
    </citation>
    <scope>NUCLEOTIDE SEQUENCE [LARGE SCALE GENOMIC DNA]</scope>
    <source>
        <strain evidence="2">cv. DUN x IM62</strain>
    </source>
</reference>
<dbReference type="PANTHER" id="PTHR32343:SF29">
    <property type="entry name" value="RNA-BINDING (RRM_RBD_RNP MOTIFS) FAMILY PROTEIN"/>
    <property type="match status" value="1"/>
</dbReference>
<dbReference type="PANTHER" id="PTHR32343">
    <property type="entry name" value="SERINE/ARGININE-RICH SPLICING FACTOR"/>
    <property type="match status" value="1"/>
</dbReference>
<name>A0A022Q030_ERYGU</name>
<evidence type="ECO:0000313" key="2">
    <source>
        <dbReference type="Proteomes" id="UP000030748"/>
    </source>
</evidence>
<feature type="non-terminal residue" evidence="1">
    <location>
        <position position="172"/>
    </location>
</feature>
<keyword evidence="2" id="KW-1185">Reference proteome</keyword>
<dbReference type="EMBL" id="KI632224">
    <property type="protein sequence ID" value="EYU21109.1"/>
    <property type="molecule type" value="Genomic_DNA"/>
</dbReference>
<organism evidence="1 2">
    <name type="scientific">Erythranthe guttata</name>
    <name type="common">Yellow monkey flower</name>
    <name type="synonym">Mimulus guttatus</name>
    <dbReference type="NCBI Taxonomy" id="4155"/>
    <lineage>
        <taxon>Eukaryota</taxon>
        <taxon>Viridiplantae</taxon>
        <taxon>Streptophyta</taxon>
        <taxon>Embryophyta</taxon>
        <taxon>Tracheophyta</taxon>
        <taxon>Spermatophyta</taxon>
        <taxon>Magnoliopsida</taxon>
        <taxon>eudicotyledons</taxon>
        <taxon>Gunneridae</taxon>
        <taxon>Pentapetalae</taxon>
        <taxon>asterids</taxon>
        <taxon>lamiids</taxon>
        <taxon>Lamiales</taxon>
        <taxon>Phrymaceae</taxon>
        <taxon>Erythranthe</taxon>
    </lineage>
</organism>
<protein>
    <submittedName>
        <fullName evidence="1">Uncharacterized protein</fullName>
    </submittedName>
</protein>
<gene>
    <name evidence="1" type="ORF">MIMGU_mgv1a019205mg</name>
</gene>
<sequence>MVNRTMRLKKKIITYRASSLSLKVAKGNYDRDNSKKTEEVVSKMLAKGFVLGKDALNRAKSFDDKHHLSSNASATVASIDHKIGLSEKLSMGTALVNEKVKEMDELLQLLEITKSAFATAEQKANSIMSNRYVSTGASWVTSALSAVTKASEDVGIMTKEKVERAEEEKKEK</sequence>